<reference evidence="3 4" key="1">
    <citation type="journal article" date="2019" name="Int. J. Syst. Evol. Microbiol.">
        <title>The Global Catalogue of Microorganisms (GCM) 10K type strain sequencing project: providing services to taxonomists for standard genome sequencing and annotation.</title>
        <authorList>
            <consortium name="The Broad Institute Genomics Platform"/>
            <consortium name="The Broad Institute Genome Sequencing Center for Infectious Disease"/>
            <person name="Wu L."/>
            <person name="Ma J."/>
        </authorList>
    </citation>
    <scope>NUCLEOTIDE SEQUENCE [LARGE SCALE GENOMIC DNA]</scope>
    <source>
        <strain evidence="3 4">DT85</strain>
    </source>
</reference>
<proteinExistence type="predicted"/>
<sequence length="94" mass="10146">MPRDPSADAAGDAPQRYGPSDSDRRRRSVRQLLFVVAGSHTGAFIGSTVPTFGLPGDVFSVGLVAVLFALPFVVDANWERIEAAWFGLVGREDR</sequence>
<accession>A0ABD5ZMH8</accession>
<dbReference type="RefSeq" id="WP_276235658.1">
    <property type="nucleotide sequence ID" value="NZ_CP119802.1"/>
</dbReference>
<evidence type="ECO:0000256" key="1">
    <source>
        <dbReference type="SAM" id="MobiDB-lite"/>
    </source>
</evidence>
<feature type="region of interest" description="Disordered" evidence="1">
    <location>
        <begin position="1"/>
        <end position="26"/>
    </location>
</feature>
<dbReference type="EMBL" id="JBHTAP010000001">
    <property type="protein sequence ID" value="MFC7234645.1"/>
    <property type="molecule type" value="Genomic_DNA"/>
</dbReference>
<evidence type="ECO:0000313" key="4">
    <source>
        <dbReference type="Proteomes" id="UP001596398"/>
    </source>
</evidence>
<organism evidence="3 4">
    <name type="scientific">Halosegnis marinus</name>
    <dbReference type="NCBI Taxonomy" id="3034023"/>
    <lineage>
        <taxon>Archaea</taxon>
        <taxon>Methanobacteriati</taxon>
        <taxon>Methanobacteriota</taxon>
        <taxon>Stenosarchaea group</taxon>
        <taxon>Halobacteria</taxon>
        <taxon>Halobacteriales</taxon>
        <taxon>Natronomonadaceae</taxon>
        <taxon>Halosegnis</taxon>
    </lineage>
</organism>
<dbReference type="AlphaFoldDB" id="A0ABD5ZMH8"/>
<keyword evidence="2" id="KW-1133">Transmembrane helix</keyword>
<name>A0ABD5ZMH8_9EURY</name>
<evidence type="ECO:0000256" key="2">
    <source>
        <dbReference type="SAM" id="Phobius"/>
    </source>
</evidence>
<comment type="caution">
    <text evidence="3">The sequence shown here is derived from an EMBL/GenBank/DDBJ whole genome shotgun (WGS) entry which is preliminary data.</text>
</comment>
<gene>
    <name evidence="3" type="ORF">ACFQJ4_04850</name>
</gene>
<dbReference type="GeneID" id="79266313"/>
<evidence type="ECO:0000313" key="3">
    <source>
        <dbReference type="EMBL" id="MFC7234645.1"/>
    </source>
</evidence>
<feature type="transmembrane region" description="Helical" evidence="2">
    <location>
        <begin position="58"/>
        <end position="78"/>
    </location>
</feature>
<protein>
    <submittedName>
        <fullName evidence="3">Uncharacterized protein</fullName>
    </submittedName>
</protein>
<keyword evidence="2" id="KW-0812">Transmembrane</keyword>
<keyword evidence="2" id="KW-0472">Membrane</keyword>
<keyword evidence="4" id="KW-1185">Reference proteome</keyword>
<feature type="transmembrane region" description="Helical" evidence="2">
    <location>
        <begin position="32"/>
        <end position="52"/>
    </location>
</feature>
<dbReference type="Proteomes" id="UP001596398">
    <property type="component" value="Unassembled WGS sequence"/>
</dbReference>